<reference evidence="1 2" key="1">
    <citation type="journal article" date="2010" name="Stand. Genomic Sci.">
        <title>Complete genome sequence of Haloterrigena turkmenica type strain (4k).</title>
        <authorList>
            <person name="Saunders E."/>
            <person name="Tindall B.J."/>
            <person name="Fahnrich R."/>
            <person name="Lapidus A."/>
            <person name="Copeland A."/>
            <person name="Del Rio T.G."/>
            <person name="Lucas S."/>
            <person name="Chen F."/>
            <person name="Tice H."/>
            <person name="Cheng J.F."/>
            <person name="Han C."/>
            <person name="Detter J.C."/>
            <person name="Bruce D."/>
            <person name="Goodwin L."/>
            <person name="Chain P."/>
            <person name="Pitluck S."/>
            <person name="Pati A."/>
            <person name="Ivanova N."/>
            <person name="Mavromatis K."/>
            <person name="Chen A."/>
            <person name="Palaniappan K."/>
            <person name="Land M."/>
            <person name="Hauser L."/>
            <person name="Chang Y.J."/>
            <person name="Jeffries C.D."/>
            <person name="Brettin T."/>
            <person name="Rohde M."/>
            <person name="Goker M."/>
            <person name="Bristow J."/>
            <person name="Eisen J.A."/>
            <person name="Markowitz V."/>
            <person name="Hugenholtz P."/>
            <person name="Klenk H.P."/>
            <person name="Kyrpides N.C."/>
        </authorList>
    </citation>
    <scope>NUCLEOTIDE SEQUENCE [LARGE SCALE GENOMIC DNA]</scope>
    <source>
        <strain evidence="2">ATCC 51198 / DSM 5511 / JCM 9101 / NCIMB 13204 / VKM B-1734 / 4k</strain>
    </source>
</reference>
<gene>
    <name evidence="1" type="ordered locus">Htur_5071</name>
</gene>
<dbReference type="Proteomes" id="UP000001903">
    <property type="component" value="Plasmid pHTUR05"/>
</dbReference>
<organism evidence="1 2">
    <name type="scientific">Haloterrigena turkmenica (strain ATCC 51198 / DSM 5511 / JCM 9101 / NCIMB 13204 / VKM B-1734 / 4k)</name>
    <name type="common">Halococcus turkmenicus</name>
    <dbReference type="NCBI Taxonomy" id="543526"/>
    <lineage>
        <taxon>Archaea</taxon>
        <taxon>Methanobacteriati</taxon>
        <taxon>Methanobacteriota</taxon>
        <taxon>Stenosarchaea group</taxon>
        <taxon>Halobacteria</taxon>
        <taxon>Halobacteriales</taxon>
        <taxon>Natrialbaceae</taxon>
        <taxon>Haloterrigena</taxon>
    </lineage>
</organism>
<dbReference type="EMBL" id="CP001865">
    <property type="protein sequence ID" value="ADB63958.1"/>
    <property type="molecule type" value="Genomic_DNA"/>
</dbReference>
<dbReference type="AlphaFoldDB" id="D2S3L1"/>
<dbReference type="GeneID" id="8745876"/>
<dbReference type="RefSeq" id="WP_012946197.1">
    <property type="nucleotide sequence ID" value="NC_013748.1"/>
</dbReference>
<sequence length="68" mass="7494">MKVGQHEVQEQHYTVLECPACETERKAYHLGTASDGRVGWVCGVCTAEILEDPETGELQRASEVSDSE</sequence>
<keyword evidence="1" id="KW-0614">Plasmid</keyword>
<protein>
    <submittedName>
        <fullName evidence="1">Uncharacterized protein</fullName>
    </submittedName>
</protein>
<proteinExistence type="predicted"/>
<keyword evidence="2" id="KW-1185">Reference proteome</keyword>
<evidence type="ECO:0000313" key="1">
    <source>
        <dbReference type="EMBL" id="ADB63958.1"/>
    </source>
</evidence>
<name>D2S3L1_HALTV</name>
<evidence type="ECO:0000313" key="2">
    <source>
        <dbReference type="Proteomes" id="UP000001903"/>
    </source>
</evidence>
<dbReference type="KEGG" id="htu:Htur_5071"/>
<geneLocation type="plasmid" evidence="1 2">
    <name>pHTUR05</name>
</geneLocation>
<accession>D2S3L1</accession>
<dbReference type="HOGENOM" id="CLU_2783979_0_0_2"/>